<feature type="non-terminal residue" evidence="2">
    <location>
        <position position="133"/>
    </location>
</feature>
<feature type="region of interest" description="Disordered" evidence="1">
    <location>
        <begin position="69"/>
        <end position="90"/>
    </location>
</feature>
<comment type="caution">
    <text evidence="2">The sequence shown here is derived from an EMBL/GenBank/DDBJ whole genome shotgun (WGS) entry which is preliminary data.</text>
</comment>
<name>A0A699UJU8_TANCI</name>
<dbReference type="Gene3D" id="3.30.420.10">
    <property type="entry name" value="Ribonuclease H-like superfamily/Ribonuclease H"/>
    <property type="match status" value="1"/>
</dbReference>
<gene>
    <name evidence="2" type="ORF">Tci_893507</name>
</gene>
<sequence>VKWLPLAEFWYNTNFHSAINTTPYEAVYCQTPPIHVPYTSGGDSRVENVDGTLSSREEAINMLKFHMKRAQDKMKSQTNKHTTDREFEEDVESTTFKGGWTTSLQTYGDIREKVGKAQQQASYVCADTLDQQT</sequence>
<evidence type="ECO:0000313" key="2">
    <source>
        <dbReference type="EMBL" id="GFD21538.1"/>
    </source>
</evidence>
<reference evidence="2" key="1">
    <citation type="journal article" date="2019" name="Sci. Rep.">
        <title>Draft genome of Tanacetum cinerariifolium, the natural source of mosquito coil.</title>
        <authorList>
            <person name="Yamashiro T."/>
            <person name="Shiraishi A."/>
            <person name="Satake H."/>
            <person name="Nakayama K."/>
        </authorList>
    </citation>
    <scope>NUCLEOTIDE SEQUENCE</scope>
</reference>
<dbReference type="InterPro" id="IPR036397">
    <property type="entry name" value="RNaseH_sf"/>
</dbReference>
<evidence type="ECO:0000256" key="1">
    <source>
        <dbReference type="SAM" id="MobiDB-lite"/>
    </source>
</evidence>
<protein>
    <submittedName>
        <fullName evidence="2">Retrotransposable element Tf2</fullName>
    </submittedName>
</protein>
<dbReference type="AlphaFoldDB" id="A0A699UJU8"/>
<feature type="non-terminal residue" evidence="2">
    <location>
        <position position="1"/>
    </location>
</feature>
<accession>A0A699UJU8</accession>
<proteinExistence type="predicted"/>
<dbReference type="GO" id="GO:0003676">
    <property type="term" value="F:nucleic acid binding"/>
    <property type="evidence" value="ECO:0007669"/>
    <property type="project" value="InterPro"/>
</dbReference>
<organism evidence="2">
    <name type="scientific">Tanacetum cinerariifolium</name>
    <name type="common">Dalmatian daisy</name>
    <name type="synonym">Chrysanthemum cinerariifolium</name>
    <dbReference type="NCBI Taxonomy" id="118510"/>
    <lineage>
        <taxon>Eukaryota</taxon>
        <taxon>Viridiplantae</taxon>
        <taxon>Streptophyta</taxon>
        <taxon>Embryophyta</taxon>
        <taxon>Tracheophyta</taxon>
        <taxon>Spermatophyta</taxon>
        <taxon>Magnoliopsida</taxon>
        <taxon>eudicotyledons</taxon>
        <taxon>Gunneridae</taxon>
        <taxon>Pentapetalae</taxon>
        <taxon>asterids</taxon>
        <taxon>campanulids</taxon>
        <taxon>Asterales</taxon>
        <taxon>Asteraceae</taxon>
        <taxon>Asteroideae</taxon>
        <taxon>Anthemideae</taxon>
        <taxon>Anthemidinae</taxon>
        <taxon>Tanacetum</taxon>
    </lineage>
</organism>
<feature type="compositionally biased region" description="Basic and acidic residues" evidence="1">
    <location>
        <begin position="69"/>
        <end position="85"/>
    </location>
</feature>
<dbReference type="EMBL" id="BKCJ011330541">
    <property type="protein sequence ID" value="GFD21538.1"/>
    <property type="molecule type" value="Genomic_DNA"/>
</dbReference>